<dbReference type="GeneID" id="56029185"/>
<dbReference type="Gene3D" id="1.10.287.1490">
    <property type="match status" value="1"/>
</dbReference>
<keyword evidence="1" id="KW-0175">Coiled coil</keyword>
<dbReference type="RefSeq" id="WP_179169456.1">
    <property type="nucleotide sequence ID" value="NZ_CP058529.1"/>
</dbReference>
<sequence>MAGEQVDALPDGLREWVHARAEETDRSPADVLARATAAYRLLNDYEGDLDGLGGFPENADRVDGNTLLGLSETVAELDERVATVEDDLDEKIDDVRSRVVQVKRETDGKADADHDHPDLRRTAETAEVLADDVEDLRADLDDLESTFEEGFANYEEVLEYLTDATEELEGKANTLASVAAEVRTRLGNLEAREARTRAAAELKDEANRLGVETATCGACSSKVSLGLLSAPECPNCGGTFEAVEGSRGFFGSATLTVGTRPALEGETAEELGPEDIFDD</sequence>
<reference evidence="2 3" key="1">
    <citation type="submission" date="2020-07" db="EMBL/GenBank/DDBJ databases">
        <title>Gai3-2, isolated from salt lake.</title>
        <authorList>
            <person name="Cui H."/>
            <person name="Shi X."/>
        </authorList>
    </citation>
    <scope>NUCLEOTIDE SEQUENCE [LARGE SCALE GENOMIC DNA]</scope>
    <source>
        <strain evidence="2 3">Gai3-2</strain>
    </source>
</reference>
<protein>
    <submittedName>
        <fullName evidence="2">CopG family transcriptional regulator</fullName>
    </submittedName>
</protein>
<organism evidence="2 3">
    <name type="scientific">Halorarum halophilum</name>
    <dbReference type="NCBI Taxonomy" id="2743090"/>
    <lineage>
        <taxon>Archaea</taxon>
        <taxon>Methanobacteriati</taxon>
        <taxon>Methanobacteriota</taxon>
        <taxon>Stenosarchaea group</taxon>
        <taxon>Halobacteria</taxon>
        <taxon>Halobacteriales</taxon>
        <taxon>Haloferacaceae</taxon>
        <taxon>Halorarum</taxon>
    </lineage>
</organism>
<evidence type="ECO:0000256" key="1">
    <source>
        <dbReference type="SAM" id="Coils"/>
    </source>
</evidence>
<dbReference type="Proteomes" id="UP000509750">
    <property type="component" value="Chromosome"/>
</dbReference>
<feature type="coiled-coil region" evidence="1">
    <location>
        <begin position="74"/>
        <end position="146"/>
    </location>
</feature>
<name>A0A7D5K1G7_9EURY</name>
<evidence type="ECO:0000313" key="3">
    <source>
        <dbReference type="Proteomes" id="UP000509750"/>
    </source>
</evidence>
<dbReference type="KEGG" id="halg:HUG10_10090"/>
<evidence type="ECO:0000313" key="2">
    <source>
        <dbReference type="EMBL" id="QLG27881.1"/>
    </source>
</evidence>
<keyword evidence="3" id="KW-1185">Reference proteome</keyword>
<dbReference type="OrthoDB" id="178000at2157"/>
<dbReference type="AlphaFoldDB" id="A0A7D5K1G7"/>
<gene>
    <name evidence="2" type="ORF">HUG10_10090</name>
</gene>
<dbReference type="EMBL" id="CP058529">
    <property type="protein sequence ID" value="QLG27881.1"/>
    <property type="molecule type" value="Genomic_DNA"/>
</dbReference>
<proteinExistence type="predicted"/>
<accession>A0A7D5K1G7</accession>